<dbReference type="AlphaFoldDB" id="A0A563VWM4"/>
<dbReference type="Proteomes" id="UP000320055">
    <property type="component" value="Unassembled WGS sequence"/>
</dbReference>
<evidence type="ECO:0000313" key="5">
    <source>
        <dbReference type="EMBL" id="VEP15820.1"/>
    </source>
</evidence>
<evidence type="ECO:0000256" key="2">
    <source>
        <dbReference type="ARBA" id="ARBA00023002"/>
    </source>
</evidence>
<accession>A0A563VWM4</accession>
<dbReference type="GO" id="GO:0046872">
    <property type="term" value="F:metal ion binding"/>
    <property type="evidence" value="ECO:0007669"/>
    <property type="project" value="UniProtKB-KW"/>
</dbReference>
<proteinExistence type="predicted"/>
<sequence length="192" mass="21619">MPKYIDGLLVAEKNISVSHIANGSTRLQPVVMNIGQAAGIAAALCIQRNCQPRELAVREIQEALVNDKIAPAAVIPLFNLTPSHSQWLFWQRYYLEHPEDYPYDGNCPGEDINNLTVATGSYFCGIFSYLGEQNYSITLIEPSENKNRTWQLITIYPEINQQLLDWQAGKLIKLVGRLNSSGNWLLVEKILD</sequence>
<evidence type="ECO:0000256" key="1">
    <source>
        <dbReference type="ARBA" id="ARBA00022723"/>
    </source>
</evidence>
<dbReference type="InterPro" id="IPR039650">
    <property type="entry name" value="HdrA-like"/>
</dbReference>
<protein>
    <submittedName>
        <fullName evidence="5">Succinate dehydrogenase/fumarate reductase flavoprotein subunit</fullName>
    </submittedName>
</protein>
<organism evidence="5 6">
    <name type="scientific">Hyella patelloides LEGE 07179</name>
    <dbReference type="NCBI Taxonomy" id="945734"/>
    <lineage>
        <taxon>Bacteria</taxon>
        <taxon>Bacillati</taxon>
        <taxon>Cyanobacteriota</taxon>
        <taxon>Cyanophyceae</taxon>
        <taxon>Pleurocapsales</taxon>
        <taxon>Hyellaceae</taxon>
        <taxon>Hyella</taxon>
    </lineage>
</organism>
<dbReference type="GO" id="GO:0051536">
    <property type="term" value="F:iron-sulfur cluster binding"/>
    <property type="evidence" value="ECO:0007669"/>
    <property type="project" value="UniProtKB-KW"/>
</dbReference>
<evidence type="ECO:0000256" key="4">
    <source>
        <dbReference type="ARBA" id="ARBA00023014"/>
    </source>
</evidence>
<keyword evidence="2" id="KW-0560">Oxidoreductase</keyword>
<dbReference type="PANTHER" id="PTHR43498">
    <property type="entry name" value="FERREDOXIN:COB-COM HETERODISULFIDE REDUCTASE SUBUNIT A"/>
    <property type="match status" value="1"/>
</dbReference>
<keyword evidence="3" id="KW-0408">Iron</keyword>
<keyword evidence="6" id="KW-1185">Reference proteome</keyword>
<keyword evidence="4" id="KW-0411">Iron-sulfur</keyword>
<reference evidence="5 6" key="1">
    <citation type="submission" date="2019-01" db="EMBL/GenBank/DDBJ databases">
        <authorList>
            <person name="Brito A."/>
        </authorList>
    </citation>
    <scope>NUCLEOTIDE SEQUENCE [LARGE SCALE GENOMIC DNA]</scope>
    <source>
        <strain evidence="5">1</strain>
    </source>
</reference>
<dbReference type="EMBL" id="CAACVJ010000307">
    <property type="protein sequence ID" value="VEP15820.1"/>
    <property type="molecule type" value="Genomic_DNA"/>
</dbReference>
<name>A0A563VWM4_9CYAN</name>
<evidence type="ECO:0000313" key="6">
    <source>
        <dbReference type="Proteomes" id="UP000320055"/>
    </source>
</evidence>
<evidence type="ECO:0000256" key="3">
    <source>
        <dbReference type="ARBA" id="ARBA00023004"/>
    </source>
</evidence>
<dbReference type="Pfam" id="PF12831">
    <property type="entry name" value="FAD_oxidored"/>
    <property type="match status" value="1"/>
</dbReference>
<keyword evidence="1" id="KW-0479">Metal-binding</keyword>
<dbReference type="GO" id="GO:0016491">
    <property type="term" value="F:oxidoreductase activity"/>
    <property type="evidence" value="ECO:0007669"/>
    <property type="project" value="UniProtKB-KW"/>
</dbReference>
<gene>
    <name evidence="5" type="ORF">H1P_3750001</name>
</gene>
<dbReference type="PANTHER" id="PTHR43498:SF1">
    <property type="entry name" value="COB--COM HETERODISULFIDE REDUCTASE IRON-SULFUR SUBUNIT A"/>
    <property type="match status" value="1"/>
</dbReference>